<dbReference type="AlphaFoldDB" id="A0A1L9AWT6"/>
<dbReference type="InterPro" id="IPR045584">
    <property type="entry name" value="Pilin-like"/>
</dbReference>
<keyword evidence="1" id="KW-1133">Transmembrane helix</keyword>
<sequence>MTLIEIMVVITILGLIMAAVGVSVLSQLDEAKQRRARMDFHALRNALKVYYAKKGRFPDTATGLRGLVEHHILEALPRDPWGNEYVYLNEGGKPRITSYGGDGTAGGDGNDADLCSCDPDPEAGTGS</sequence>
<dbReference type="SUPFAM" id="SSF54523">
    <property type="entry name" value="Pili subunits"/>
    <property type="match status" value="1"/>
</dbReference>
<organism evidence="3 4">
    <name type="scientific">Cystobacter ferrugineus</name>
    <dbReference type="NCBI Taxonomy" id="83449"/>
    <lineage>
        <taxon>Bacteria</taxon>
        <taxon>Pseudomonadati</taxon>
        <taxon>Myxococcota</taxon>
        <taxon>Myxococcia</taxon>
        <taxon>Myxococcales</taxon>
        <taxon>Cystobacterineae</taxon>
        <taxon>Archangiaceae</taxon>
        <taxon>Cystobacter</taxon>
    </lineage>
</organism>
<protein>
    <submittedName>
        <fullName evidence="3">Type II secretion system protein GspG</fullName>
    </submittedName>
</protein>
<gene>
    <name evidence="3" type="ORF">BON30_43545</name>
</gene>
<dbReference type="NCBIfam" id="TIGR02532">
    <property type="entry name" value="IV_pilin_GFxxxE"/>
    <property type="match status" value="1"/>
</dbReference>
<dbReference type="InterPro" id="IPR013545">
    <property type="entry name" value="T2SS_protein-GspG_C"/>
</dbReference>
<comment type="caution">
    <text evidence="3">The sequence shown here is derived from an EMBL/GenBank/DDBJ whole genome shotgun (WGS) entry which is preliminary data.</text>
</comment>
<accession>A0A1L9AWT6</accession>
<dbReference type="Gene3D" id="3.30.700.10">
    <property type="entry name" value="Glycoprotein, Type 4 Pilin"/>
    <property type="match status" value="1"/>
</dbReference>
<dbReference type="GO" id="GO:0015627">
    <property type="term" value="C:type II protein secretion system complex"/>
    <property type="evidence" value="ECO:0007669"/>
    <property type="project" value="InterPro"/>
</dbReference>
<reference evidence="4" key="1">
    <citation type="submission" date="2016-11" db="EMBL/GenBank/DDBJ databases">
        <authorList>
            <person name="Shukria A."/>
            <person name="Stevens D.C."/>
        </authorList>
    </citation>
    <scope>NUCLEOTIDE SEQUENCE [LARGE SCALE GENOMIC DNA]</scope>
    <source>
        <strain evidence="4">Cbfe23</strain>
    </source>
</reference>
<dbReference type="NCBIfam" id="TIGR01710">
    <property type="entry name" value="typeII_sec_gspG"/>
    <property type="match status" value="1"/>
</dbReference>
<dbReference type="InterPro" id="IPR012902">
    <property type="entry name" value="N_methyl_site"/>
</dbReference>
<dbReference type="EMBL" id="MPIN01000019">
    <property type="protein sequence ID" value="OJH34478.1"/>
    <property type="molecule type" value="Genomic_DNA"/>
</dbReference>
<feature type="transmembrane region" description="Helical" evidence="1">
    <location>
        <begin position="6"/>
        <end position="28"/>
    </location>
</feature>
<evidence type="ECO:0000313" key="3">
    <source>
        <dbReference type="EMBL" id="OJH34478.1"/>
    </source>
</evidence>
<feature type="domain" description="Type II secretion system protein GspG C-terminal" evidence="2">
    <location>
        <begin position="24"/>
        <end position="116"/>
    </location>
</feature>
<keyword evidence="4" id="KW-1185">Reference proteome</keyword>
<proteinExistence type="predicted"/>
<name>A0A1L9AWT6_9BACT</name>
<keyword evidence="1" id="KW-0472">Membrane</keyword>
<dbReference type="GO" id="GO:0015628">
    <property type="term" value="P:protein secretion by the type II secretion system"/>
    <property type="evidence" value="ECO:0007669"/>
    <property type="project" value="InterPro"/>
</dbReference>
<keyword evidence="1" id="KW-0812">Transmembrane</keyword>
<dbReference type="Pfam" id="PF08334">
    <property type="entry name" value="T2SSG"/>
    <property type="match status" value="1"/>
</dbReference>
<evidence type="ECO:0000256" key="1">
    <source>
        <dbReference type="SAM" id="Phobius"/>
    </source>
</evidence>
<dbReference type="InterPro" id="IPR010054">
    <property type="entry name" value="Type2_sec_GspG"/>
</dbReference>
<evidence type="ECO:0000313" key="4">
    <source>
        <dbReference type="Proteomes" id="UP000182229"/>
    </source>
</evidence>
<dbReference type="STRING" id="83449.BON30_43545"/>
<reference evidence="3 4" key="2">
    <citation type="submission" date="2016-12" db="EMBL/GenBank/DDBJ databases">
        <title>Draft Genome Sequence of Cystobacter ferrugineus Strain Cbfe23.</title>
        <authorList>
            <person name="Akbar S."/>
            <person name="Dowd S.E."/>
            <person name="Stevens D.C."/>
        </authorList>
    </citation>
    <scope>NUCLEOTIDE SEQUENCE [LARGE SCALE GENOMIC DNA]</scope>
    <source>
        <strain evidence="3 4">Cbfe23</strain>
    </source>
</reference>
<dbReference type="Proteomes" id="UP000182229">
    <property type="component" value="Unassembled WGS sequence"/>
</dbReference>
<evidence type="ECO:0000259" key="2">
    <source>
        <dbReference type="Pfam" id="PF08334"/>
    </source>
</evidence>